<keyword evidence="3" id="KW-1185">Reference proteome</keyword>
<accession>A0A516Q3Y0</accession>
<dbReference type="RefSeq" id="WP_143987875.1">
    <property type="nucleotide sequence ID" value="NZ_CP041692.1"/>
</dbReference>
<protein>
    <submittedName>
        <fullName evidence="2">Dienelactone hydrolase family protein</fullName>
    </submittedName>
</protein>
<reference evidence="2 3" key="1">
    <citation type="submission" date="2019-07" db="EMBL/GenBank/DDBJ databases">
        <title>Microlunatus dokdonensis sp. nov. isolated from the rhizospheric soil of the wild plant Elymus tsukushiensis.</title>
        <authorList>
            <person name="Ghim S.-Y."/>
            <person name="Hwang Y.-J."/>
            <person name="Son J.-S."/>
            <person name="Shin J.-H."/>
        </authorList>
    </citation>
    <scope>NUCLEOTIDE SEQUENCE [LARGE SCALE GENOMIC DNA]</scope>
    <source>
        <strain evidence="2 3">KUDC0627</strain>
    </source>
</reference>
<dbReference type="Gene3D" id="3.40.50.1820">
    <property type="entry name" value="alpha/beta hydrolase"/>
    <property type="match status" value="1"/>
</dbReference>
<feature type="domain" description="Dienelactone hydrolase" evidence="1">
    <location>
        <begin position="5"/>
        <end position="235"/>
    </location>
</feature>
<dbReference type="AlphaFoldDB" id="A0A516Q3Y0"/>
<dbReference type="SUPFAM" id="SSF53474">
    <property type="entry name" value="alpha/beta-Hydrolases"/>
    <property type="match status" value="1"/>
</dbReference>
<dbReference type="PANTHER" id="PTHR46623">
    <property type="entry name" value="CARBOXYMETHYLENEBUTENOLIDASE-RELATED"/>
    <property type="match status" value="1"/>
</dbReference>
<name>A0A516Q3Y0_9ACTN</name>
<dbReference type="EMBL" id="CP041692">
    <property type="protein sequence ID" value="QDP97921.1"/>
    <property type="molecule type" value="Genomic_DNA"/>
</dbReference>
<dbReference type="InterPro" id="IPR029058">
    <property type="entry name" value="AB_hydrolase_fold"/>
</dbReference>
<evidence type="ECO:0000259" key="1">
    <source>
        <dbReference type="Pfam" id="PF01738"/>
    </source>
</evidence>
<keyword evidence="2" id="KW-0378">Hydrolase</keyword>
<dbReference type="InterPro" id="IPR002925">
    <property type="entry name" value="Dienelactn_hydro"/>
</dbReference>
<dbReference type="Proteomes" id="UP000319263">
    <property type="component" value="Chromosome"/>
</dbReference>
<dbReference type="OrthoDB" id="3208682at2"/>
<evidence type="ECO:0000313" key="2">
    <source>
        <dbReference type="EMBL" id="QDP97921.1"/>
    </source>
</evidence>
<proteinExistence type="predicted"/>
<dbReference type="Pfam" id="PF01738">
    <property type="entry name" value="DLH"/>
    <property type="match status" value="1"/>
</dbReference>
<organism evidence="2 3">
    <name type="scientific">Microlunatus elymi</name>
    <dbReference type="NCBI Taxonomy" id="2596828"/>
    <lineage>
        <taxon>Bacteria</taxon>
        <taxon>Bacillati</taxon>
        <taxon>Actinomycetota</taxon>
        <taxon>Actinomycetes</taxon>
        <taxon>Propionibacteriales</taxon>
        <taxon>Propionibacteriaceae</taxon>
        <taxon>Microlunatus</taxon>
    </lineage>
</organism>
<dbReference type="GO" id="GO:0016787">
    <property type="term" value="F:hydrolase activity"/>
    <property type="evidence" value="ECO:0007669"/>
    <property type="project" value="UniProtKB-KW"/>
</dbReference>
<gene>
    <name evidence="2" type="ORF">FOE78_20215</name>
</gene>
<dbReference type="InterPro" id="IPR051049">
    <property type="entry name" value="Dienelactone_hydrolase-like"/>
</dbReference>
<dbReference type="KEGG" id="mik:FOE78_20215"/>
<dbReference type="PANTHER" id="PTHR46623:SF6">
    <property type="entry name" value="ALPHA_BETA-HYDROLASES SUPERFAMILY PROTEIN"/>
    <property type="match status" value="1"/>
</dbReference>
<evidence type="ECO:0000313" key="3">
    <source>
        <dbReference type="Proteomes" id="UP000319263"/>
    </source>
</evidence>
<sequence>MMAGIDSYVATPSGPIKGGLVLIHEIWGLSDHIKQVADRFAGEGYLTYAPDILTHAGVTPKAGEELQRLLASPDPETRQAAQPLMRERTAPAHDPAYAQWAVPALREVVDDLQRRPAIDARIGVVGFCFGGSYTFALAAADERILAAVPFYGSPPDLDQVPRISCPVLGIYGSQDERLMESLPAVRGKMAEAGVDFTVKIYDGAQHAFFNETGNRYDAEAAAHAWQLALDFLDRHLAA</sequence>